<dbReference type="PRINTS" id="PR00455">
    <property type="entry name" value="HTHTETR"/>
</dbReference>
<evidence type="ECO:0000259" key="4">
    <source>
        <dbReference type="PROSITE" id="PS50977"/>
    </source>
</evidence>
<dbReference type="Proteomes" id="UP000198412">
    <property type="component" value="Unassembled WGS sequence"/>
</dbReference>
<evidence type="ECO:0000256" key="3">
    <source>
        <dbReference type="SAM" id="Phobius"/>
    </source>
</evidence>
<keyword evidence="3" id="KW-0812">Transmembrane</keyword>
<dbReference type="Pfam" id="PF00440">
    <property type="entry name" value="TetR_N"/>
    <property type="match status" value="1"/>
</dbReference>
<evidence type="ECO:0000256" key="1">
    <source>
        <dbReference type="ARBA" id="ARBA00023125"/>
    </source>
</evidence>
<sequence length="193" mass="22625">MISQLKIDKRELLLEAATKLFVERGLHATPTSAISKEAGVSAGILFHYFKTKDDLIDELYVSIKKEYTSSILNDIDRIKSDLGKLRLIWSNSWNWAIDNNLKFKFLLQVDNTNCSERVKSHPEIIAKFEKFKNFIQEYVDKELVKNIDTYFLMGSMFALITSMVTYLTLFPKKRNDQAFIEQAWEQFYNYLKP</sequence>
<dbReference type="GO" id="GO:0003677">
    <property type="term" value="F:DNA binding"/>
    <property type="evidence" value="ECO:0007669"/>
    <property type="project" value="UniProtKB-UniRule"/>
</dbReference>
<dbReference type="InterPro" id="IPR001647">
    <property type="entry name" value="HTH_TetR"/>
</dbReference>
<feature type="transmembrane region" description="Helical" evidence="3">
    <location>
        <begin position="150"/>
        <end position="170"/>
    </location>
</feature>
<dbReference type="AlphaFoldDB" id="A0A238X3Q4"/>
<dbReference type="PANTHER" id="PTHR30055">
    <property type="entry name" value="HTH-TYPE TRANSCRIPTIONAL REGULATOR RUTR"/>
    <property type="match status" value="1"/>
</dbReference>
<keyword evidence="3" id="KW-1133">Transmembrane helix</keyword>
<dbReference type="EMBL" id="FZNX01000002">
    <property type="protein sequence ID" value="SNR52479.1"/>
    <property type="molecule type" value="Genomic_DNA"/>
</dbReference>
<dbReference type="PROSITE" id="PS50977">
    <property type="entry name" value="HTH_TETR_2"/>
    <property type="match status" value="1"/>
</dbReference>
<reference evidence="6" key="1">
    <citation type="submission" date="2017-06" db="EMBL/GenBank/DDBJ databases">
        <authorList>
            <person name="Varghese N."/>
            <person name="Submissions S."/>
        </authorList>
    </citation>
    <scope>NUCLEOTIDE SEQUENCE [LARGE SCALE GENOMIC DNA]</scope>
    <source>
        <strain evidence="6">DSM 27993</strain>
    </source>
</reference>
<keyword evidence="6" id="KW-1185">Reference proteome</keyword>
<organism evidence="5 6">
    <name type="scientific">Lutibacter flavus</name>
    <dbReference type="NCBI Taxonomy" id="691689"/>
    <lineage>
        <taxon>Bacteria</taxon>
        <taxon>Pseudomonadati</taxon>
        <taxon>Bacteroidota</taxon>
        <taxon>Flavobacteriia</taxon>
        <taxon>Flavobacteriales</taxon>
        <taxon>Flavobacteriaceae</taxon>
        <taxon>Lutibacter</taxon>
    </lineage>
</organism>
<dbReference type="InterPro" id="IPR050109">
    <property type="entry name" value="HTH-type_TetR-like_transc_reg"/>
</dbReference>
<accession>A0A238X3Q4</accession>
<dbReference type="RefSeq" id="WP_141107282.1">
    <property type="nucleotide sequence ID" value="NZ_FZNX01000002.1"/>
</dbReference>
<keyword evidence="1 2" id="KW-0238">DNA-binding</keyword>
<protein>
    <submittedName>
        <fullName evidence="5">Transcriptional regulator, TetR family</fullName>
    </submittedName>
</protein>
<dbReference type="InterPro" id="IPR036271">
    <property type="entry name" value="Tet_transcr_reg_TetR-rel_C_sf"/>
</dbReference>
<proteinExistence type="predicted"/>
<dbReference type="Gene3D" id="1.10.357.10">
    <property type="entry name" value="Tetracycline Repressor, domain 2"/>
    <property type="match status" value="1"/>
</dbReference>
<dbReference type="SUPFAM" id="SSF46689">
    <property type="entry name" value="Homeodomain-like"/>
    <property type="match status" value="1"/>
</dbReference>
<gene>
    <name evidence="5" type="ORF">SAMN04488111_1444</name>
</gene>
<evidence type="ECO:0000256" key="2">
    <source>
        <dbReference type="PROSITE-ProRule" id="PRU00335"/>
    </source>
</evidence>
<dbReference type="InterPro" id="IPR009057">
    <property type="entry name" value="Homeodomain-like_sf"/>
</dbReference>
<feature type="DNA-binding region" description="H-T-H motif" evidence="2">
    <location>
        <begin position="30"/>
        <end position="49"/>
    </location>
</feature>
<name>A0A238X3Q4_9FLAO</name>
<evidence type="ECO:0000313" key="5">
    <source>
        <dbReference type="EMBL" id="SNR52479.1"/>
    </source>
</evidence>
<dbReference type="PANTHER" id="PTHR30055:SF222">
    <property type="entry name" value="REGULATORY PROTEIN"/>
    <property type="match status" value="1"/>
</dbReference>
<dbReference type="OrthoDB" id="6430772at2"/>
<evidence type="ECO:0000313" key="6">
    <source>
        <dbReference type="Proteomes" id="UP000198412"/>
    </source>
</evidence>
<dbReference type="SUPFAM" id="SSF48498">
    <property type="entry name" value="Tetracyclin repressor-like, C-terminal domain"/>
    <property type="match status" value="1"/>
</dbReference>
<feature type="domain" description="HTH tetR-type" evidence="4">
    <location>
        <begin position="7"/>
        <end position="67"/>
    </location>
</feature>
<keyword evidence="3" id="KW-0472">Membrane</keyword>